<name>A0A6I6LJ38_STUST</name>
<dbReference type="Gene3D" id="3.55.50.10">
    <property type="entry name" value="Baseplate protein-like domains"/>
    <property type="match status" value="1"/>
</dbReference>
<dbReference type="EMBL" id="CP046902">
    <property type="protein sequence ID" value="QGZ30929.1"/>
    <property type="molecule type" value="Genomic_DNA"/>
</dbReference>
<dbReference type="SUPFAM" id="SSF69349">
    <property type="entry name" value="Phage fibre proteins"/>
    <property type="match status" value="1"/>
</dbReference>
<dbReference type="AlphaFoldDB" id="A0A6I6LJ38"/>
<evidence type="ECO:0000259" key="2">
    <source>
        <dbReference type="Pfam" id="PF04717"/>
    </source>
</evidence>
<dbReference type="OrthoDB" id="9762420at2"/>
<sequence length="851" mass="93100">MPSQADLRFTVTAAAGDFEVVSFTLDEALSEPFRLELELASFDPAIDFAQVLDQPLTLTIEQYGVAVRHVQGRVSAFEQADSGFRRTRYRALVEPALARLGLCSDWRIFQALSVPQIIEQVLAQHGLSDCEVVCTREHLPREYCVQAGETDLAFIERLAAEEGFYYAFAHSANSHRLLFSDHLHSHGTLEGEPLLYNPSAGGDAPVPALHRFTYAEQVRTARQTQRDYTFKHPRYNQQHSVEGAELDHQRSDYQRYDYPGRYKQDEAGQPFTRTRLQALRGDARVARVEGDDARLLPGPAFTLIGHPRADMNRGWRALRLHHAGTQSTSQQEEAAEAEQGTHYHLRAELLPDHSDWCAPLPPKPRIDGPHIATVVGPAREEIYCDAFARIKVEFPWDRRAQGDEHSSCWIRVAQNWAGPAWGHIALPRVGHEVIVDFLDGDCDQPIVTGRTYPATHPTPYKLPDYKTLSAIRSKEHQANRANELRIDDTHGEISIALMSDHAHTALNEGFLTHPRPQGGAPRGEGFELRSDASGALRAAKGLLLSTEAQAQANGGQLDRAGAIALLESALELARTLGQVAADNQGIGHDPEPQQTLTSAVRELDQGANDHPEGSGGGQPLIAVSAPAGVAVATPRSIALSASEHIDSVAQQHQHLSAGQNIVLNAGQDVGLFAQSGDMRHIAHRGEVQIQAQHNGIKVQAEQSIELSSSQQHITMAAKDHITLLCGGAYIRLAGGDIEFGMPGSFTVKAQAHVLTGASQASWPLPAWMTQGNWIAIDHRSPDGTPFAEQGYQIFFEGGQVIAGNLDAEGYARHENVPEKAIKVEYAPLPPQQDPAWEPLPTLIAAARAKLN</sequence>
<feature type="domain" description="Gp5/Type VI secretion system Vgr protein OB-fold" evidence="2">
    <location>
        <begin position="388"/>
        <end position="452"/>
    </location>
</feature>
<evidence type="ECO:0000313" key="5">
    <source>
        <dbReference type="EMBL" id="QGZ30929.1"/>
    </source>
</evidence>
<protein>
    <submittedName>
        <fullName evidence="5">Type VI secretion system tip protein VgrG</fullName>
    </submittedName>
</protein>
<dbReference type="InterPro" id="IPR006531">
    <property type="entry name" value="Gp5/Vgr_OB"/>
</dbReference>
<dbReference type="Pfam" id="PF10106">
    <property type="entry name" value="DUF2345"/>
    <property type="match status" value="1"/>
</dbReference>
<dbReference type="Pfam" id="PF04717">
    <property type="entry name" value="Phage_base_V"/>
    <property type="match status" value="1"/>
</dbReference>
<dbReference type="SUPFAM" id="SSF69255">
    <property type="entry name" value="gp5 N-terminal domain-like"/>
    <property type="match status" value="1"/>
</dbReference>
<dbReference type="InterPro" id="IPR028244">
    <property type="entry name" value="T6SS_Rhs_Vgr_dom"/>
</dbReference>
<dbReference type="InterPro" id="IPR006533">
    <property type="entry name" value="T6SS_Vgr_RhsGE"/>
</dbReference>
<evidence type="ECO:0000256" key="1">
    <source>
        <dbReference type="ARBA" id="ARBA00005558"/>
    </source>
</evidence>
<dbReference type="InterPro" id="IPR050708">
    <property type="entry name" value="T6SS_VgrG/RHS"/>
</dbReference>
<dbReference type="Pfam" id="PF05954">
    <property type="entry name" value="Phage_GPD"/>
    <property type="match status" value="1"/>
</dbReference>
<dbReference type="RefSeq" id="WP_158188411.1">
    <property type="nucleotide sequence ID" value="NZ_CP046902.1"/>
</dbReference>
<organism evidence="5 6">
    <name type="scientific">Stutzerimonas stutzeri</name>
    <name type="common">Pseudomonas stutzeri</name>
    <dbReference type="NCBI Taxonomy" id="316"/>
    <lineage>
        <taxon>Bacteria</taxon>
        <taxon>Pseudomonadati</taxon>
        <taxon>Pseudomonadota</taxon>
        <taxon>Gammaproteobacteria</taxon>
        <taxon>Pseudomonadales</taxon>
        <taxon>Pseudomonadaceae</taxon>
        <taxon>Stutzerimonas</taxon>
    </lineage>
</organism>
<reference evidence="5 6" key="1">
    <citation type="submission" date="2019-12" db="EMBL/GenBank/DDBJ databases">
        <title>Complete genome sequence of Pseudomonas stutzeri.</title>
        <authorList>
            <person name="Lim S.R."/>
            <person name="Kim J.H."/>
        </authorList>
    </citation>
    <scope>NUCLEOTIDE SEQUENCE [LARGE SCALE GENOMIC DNA]</scope>
    <source>
        <strain evidence="5 6">PM101005</strain>
    </source>
</reference>
<gene>
    <name evidence="5" type="primary">tssI</name>
    <name evidence="5" type="ORF">GQA94_12965</name>
</gene>
<dbReference type="PANTHER" id="PTHR32305">
    <property type="match status" value="1"/>
</dbReference>
<dbReference type="Gene3D" id="2.40.50.230">
    <property type="entry name" value="Gp5 N-terminal domain"/>
    <property type="match status" value="1"/>
</dbReference>
<dbReference type="Gene3D" id="4.10.220.110">
    <property type="match status" value="1"/>
</dbReference>
<dbReference type="Proteomes" id="UP000438983">
    <property type="component" value="Chromosome"/>
</dbReference>
<dbReference type="NCBIfam" id="TIGR03361">
    <property type="entry name" value="VI_Rhs_Vgr"/>
    <property type="match status" value="1"/>
</dbReference>
<dbReference type="InterPro" id="IPR037026">
    <property type="entry name" value="Vgr_OB-fold_dom_sf"/>
</dbReference>
<evidence type="ECO:0000259" key="3">
    <source>
        <dbReference type="Pfam" id="PF10106"/>
    </source>
</evidence>
<comment type="similarity">
    <text evidence="1">Belongs to the VgrG protein family.</text>
</comment>
<accession>A0A6I6LJ38</accession>
<dbReference type="NCBIfam" id="TIGR01646">
    <property type="entry name" value="vgr_GE"/>
    <property type="match status" value="1"/>
</dbReference>
<proteinExistence type="inferred from homology"/>
<dbReference type="PANTHER" id="PTHR32305:SF11">
    <property type="entry name" value="TYPE VI SECRETION SYSTEM SPIKE PROTEIN VGRG3"/>
    <property type="match status" value="1"/>
</dbReference>
<evidence type="ECO:0000313" key="6">
    <source>
        <dbReference type="Proteomes" id="UP000438983"/>
    </source>
</evidence>
<feature type="domain" description="Putative type VI secretion system Rhs element associated Vgr" evidence="4">
    <location>
        <begin position="474"/>
        <end position="580"/>
    </location>
</feature>
<dbReference type="SUPFAM" id="SSF69279">
    <property type="entry name" value="Phage tail proteins"/>
    <property type="match status" value="2"/>
</dbReference>
<dbReference type="Gene3D" id="2.30.110.50">
    <property type="match status" value="1"/>
</dbReference>
<dbReference type="InterPro" id="IPR018769">
    <property type="entry name" value="VgrG2_DUF2345"/>
</dbReference>
<dbReference type="InterPro" id="IPR017847">
    <property type="entry name" value="T6SS_RhsGE_Vgr_subset"/>
</dbReference>
<evidence type="ECO:0000259" key="4">
    <source>
        <dbReference type="Pfam" id="PF13296"/>
    </source>
</evidence>
<feature type="domain" description="DUF2345" evidence="3">
    <location>
        <begin position="615"/>
        <end position="757"/>
    </location>
</feature>
<dbReference type="Pfam" id="PF13296">
    <property type="entry name" value="T6SS_Vgr"/>
    <property type="match status" value="1"/>
</dbReference>